<keyword evidence="7" id="KW-0862">Zinc</keyword>
<dbReference type="Gene3D" id="3.30.1490.180">
    <property type="entry name" value="RNA polymerase ii"/>
    <property type="match status" value="1"/>
</dbReference>
<evidence type="ECO:0000256" key="8">
    <source>
        <dbReference type="ARBA" id="ARBA00022842"/>
    </source>
</evidence>
<keyword evidence="14" id="KW-1185">Reference proteome</keyword>
<evidence type="ECO:0000256" key="5">
    <source>
        <dbReference type="ARBA" id="ARBA00022695"/>
    </source>
</evidence>
<accession>A0ABM1MAH4</accession>
<dbReference type="PANTHER" id="PTHR19376">
    <property type="entry name" value="DNA-DIRECTED RNA POLYMERASE"/>
    <property type="match status" value="1"/>
</dbReference>
<comment type="catalytic activity">
    <reaction evidence="11">
        <text>RNA(n) + a ribonucleoside 5'-triphosphate = RNA(n+1) + diphosphate</text>
        <dbReference type="Rhea" id="RHEA:21248"/>
        <dbReference type="Rhea" id="RHEA-COMP:14527"/>
        <dbReference type="Rhea" id="RHEA-COMP:17342"/>
        <dbReference type="ChEBI" id="CHEBI:33019"/>
        <dbReference type="ChEBI" id="CHEBI:61557"/>
        <dbReference type="ChEBI" id="CHEBI:140395"/>
        <dbReference type="EC" id="2.7.7.6"/>
    </reaction>
</comment>
<dbReference type="Pfam" id="PF04997">
    <property type="entry name" value="RNA_pol_Rpb1_1"/>
    <property type="match status" value="1"/>
</dbReference>
<keyword evidence="4 11" id="KW-0808">Transferase</keyword>
<evidence type="ECO:0000256" key="3">
    <source>
        <dbReference type="ARBA" id="ARBA00022478"/>
    </source>
</evidence>
<proteinExistence type="inferred from homology"/>
<evidence type="ECO:0000256" key="1">
    <source>
        <dbReference type="ARBA" id="ARBA00004123"/>
    </source>
</evidence>
<reference evidence="15" key="1">
    <citation type="submission" date="2025-08" db="UniProtKB">
        <authorList>
            <consortium name="RefSeq"/>
        </authorList>
    </citation>
    <scope>IDENTIFICATION</scope>
    <source>
        <tissue evidence="15">Whole Larva</tissue>
    </source>
</reference>
<dbReference type="Gene3D" id="1.10.132.30">
    <property type="match status" value="1"/>
</dbReference>
<keyword evidence="5 11" id="KW-0548">Nucleotidyltransferase</keyword>
<feature type="region of interest" description="Disordered" evidence="12">
    <location>
        <begin position="1237"/>
        <end position="1344"/>
    </location>
</feature>
<dbReference type="Gene3D" id="6.10.250.2940">
    <property type="match status" value="1"/>
</dbReference>
<keyword evidence="9 11" id="KW-0804">Transcription</keyword>
<dbReference type="InterPro" id="IPR007080">
    <property type="entry name" value="RNA_pol_Rpb1_1"/>
</dbReference>
<dbReference type="Pfam" id="PF04998">
    <property type="entry name" value="RNA_pol_Rpb1_5"/>
    <property type="match status" value="1"/>
</dbReference>
<comment type="function">
    <text evidence="11">DNA-dependent RNA polymerase catalyzes the transcription of DNA into RNA using the four ribonucleoside triphosphates as substrates.</text>
</comment>
<dbReference type="InterPro" id="IPR007066">
    <property type="entry name" value="RNA_pol_Rpb1_3"/>
</dbReference>
<dbReference type="Pfam" id="PF05000">
    <property type="entry name" value="RNA_pol_Rpb1_4"/>
    <property type="match status" value="1"/>
</dbReference>
<name>A0ABM1MAH4_NICVS</name>
<evidence type="ECO:0000256" key="12">
    <source>
        <dbReference type="SAM" id="MobiDB-lite"/>
    </source>
</evidence>
<dbReference type="Proteomes" id="UP000695000">
    <property type="component" value="Unplaced"/>
</dbReference>
<evidence type="ECO:0000313" key="14">
    <source>
        <dbReference type="Proteomes" id="UP000695000"/>
    </source>
</evidence>
<gene>
    <name evidence="15" type="primary">LOC108558977</name>
</gene>
<dbReference type="Gene3D" id="2.40.40.20">
    <property type="match status" value="1"/>
</dbReference>
<evidence type="ECO:0000256" key="4">
    <source>
        <dbReference type="ARBA" id="ARBA00022679"/>
    </source>
</evidence>
<feature type="domain" description="RNA polymerase N-terminal" evidence="13">
    <location>
        <begin position="264"/>
        <end position="584"/>
    </location>
</feature>
<keyword evidence="6" id="KW-0479">Metal-binding</keyword>
<dbReference type="CDD" id="cd02735">
    <property type="entry name" value="RNAP_I_Rpa1_C"/>
    <property type="match status" value="1"/>
</dbReference>
<keyword evidence="10" id="KW-0539">Nucleus</keyword>
<feature type="compositionally biased region" description="Acidic residues" evidence="12">
    <location>
        <begin position="1277"/>
        <end position="1287"/>
    </location>
</feature>
<evidence type="ECO:0000256" key="7">
    <source>
        <dbReference type="ARBA" id="ARBA00022833"/>
    </source>
</evidence>
<dbReference type="InterPro" id="IPR007081">
    <property type="entry name" value="RNA_pol_Rpb1_5"/>
</dbReference>
<dbReference type="GeneID" id="108558977"/>
<dbReference type="InterPro" id="IPR045867">
    <property type="entry name" value="DNA-dir_RpoC_beta_prime"/>
</dbReference>
<dbReference type="InterPro" id="IPR006592">
    <property type="entry name" value="RNA_pol_N"/>
</dbReference>
<dbReference type="RefSeq" id="XP_017771574.1">
    <property type="nucleotide sequence ID" value="XM_017916085.1"/>
</dbReference>
<dbReference type="InterPro" id="IPR015699">
    <property type="entry name" value="DNA-dir_RNA_pol1_lsu_N"/>
</dbReference>
<feature type="compositionally biased region" description="Acidic residues" evidence="12">
    <location>
        <begin position="1300"/>
        <end position="1329"/>
    </location>
</feature>
<organism evidence="14 15">
    <name type="scientific">Nicrophorus vespilloides</name>
    <name type="common">Boreal carrion beetle</name>
    <dbReference type="NCBI Taxonomy" id="110193"/>
    <lineage>
        <taxon>Eukaryota</taxon>
        <taxon>Metazoa</taxon>
        <taxon>Ecdysozoa</taxon>
        <taxon>Arthropoda</taxon>
        <taxon>Hexapoda</taxon>
        <taxon>Insecta</taxon>
        <taxon>Pterygota</taxon>
        <taxon>Neoptera</taxon>
        <taxon>Endopterygota</taxon>
        <taxon>Coleoptera</taxon>
        <taxon>Polyphaga</taxon>
        <taxon>Staphyliniformia</taxon>
        <taxon>Silphidae</taxon>
        <taxon>Nicrophorinae</taxon>
        <taxon>Nicrophorus</taxon>
    </lineage>
</organism>
<evidence type="ECO:0000256" key="9">
    <source>
        <dbReference type="ARBA" id="ARBA00023163"/>
    </source>
</evidence>
<keyword evidence="3 11" id="KW-0240">DNA-directed RNA polymerase</keyword>
<dbReference type="InterPro" id="IPR000722">
    <property type="entry name" value="RNA_pol_asu"/>
</dbReference>
<dbReference type="Gene3D" id="4.10.860.120">
    <property type="entry name" value="RNA polymerase II, clamp domain"/>
    <property type="match status" value="1"/>
</dbReference>
<dbReference type="CDD" id="cd01435">
    <property type="entry name" value="RNAP_I_RPA1_N"/>
    <property type="match status" value="1"/>
</dbReference>
<evidence type="ECO:0000313" key="15">
    <source>
        <dbReference type="RefSeq" id="XP_017771574.1"/>
    </source>
</evidence>
<dbReference type="Pfam" id="PF04983">
    <property type="entry name" value="RNA_pol_Rpb1_3"/>
    <property type="match status" value="1"/>
</dbReference>
<dbReference type="InterPro" id="IPR044893">
    <property type="entry name" value="RNA_pol_Rpb1_clamp_domain"/>
</dbReference>
<dbReference type="Gene3D" id="1.10.274.100">
    <property type="entry name" value="RNA polymerase Rpb1, domain 3"/>
    <property type="match status" value="1"/>
</dbReference>
<dbReference type="Gene3D" id="1.10.357.120">
    <property type="match status" value="1"/>
</dbReference>
<dbReference type="PANTHER" id="PTHR19376:SF11">
    <property type="entry name" value="DNA-DIRECTED RNA POLYMERASE I SUBUNIT RPA1"/>
    <property type="match status" value="1"/>
</dbReference>
<dbReference type="InterPro" id="IPR007083">
    <property type="entry name" value="RNA_pol_Rpb1_4"/>
</dbReference>
<evidence type="ECO:0000256" key="10">
    <source>
        <dbReference type="ARBA" id="ARBA00023242"/>
    </source>
</evidence>
<dbReference type="GO" id="GO:0000428">
    <property type="term" value="C:DNA-directed RNA polymerase complex"/>
    <property type="evidence" value="ECO:0007669"/>
    <property type="project" value="UniProtKB-KW"/>
</dbReference>
<dbReference type="InterPro" id="IPR038120">
    <property type="entry name" value="Rpb1_funnel_sf"/>
</dbReference>
<feature type="compositionally biased region" description="Basic and acidic residues" evidence="12">
    <location>
        <begin position="1288"/>
        <end position="1299"/>
    </location>
</feature>
<dbReference type="EC" id="2.7.7.6" evidence="11"/>
<protein>
    <recommendedName>
        <fullName evidence="11">DNA-directed RNA polymerase subunit</fullName>
        <ecNumber evidence="11">2.7.7.6</ecNumber>
    </recommendedName>
</protein>
<comment type="similarity">
    <text evidence="2 11">Belongs to the RNA polymerase beta' chain family.</text>
</comment>
<feature type="compositionally biased region" description="Acidic residues" evidence="12">
    <location>
        <begin position="1254"/>
        <end position="1269"/>
    </location>
</feature>
<comment type="subcellular location">
    <subcellularLocation>
        <location evidence="1">Nucleus</location>
    </subcellularLocation>
</comment>
<evidence type="ECO:0000256" key="6">
    <source>
        <dbReference type="ARBA" id="ARBA00022723"/>
    </source>
</evidence>
<evidence type="ECO:0000256" key="2">
    <source>
        <dbReference type="ARBA" id="ARBA00006460"/>
    </source>
</evidence>
<dbReference type="InterPro" id="IPR047107">
    <property type="entry name" value="DNA-dir_RNA_pol1_lsu_C"/>
</dbReference>
<sequence length="1541" mass="174412">MKFEKFFNLVPNKLKFSAYTDEDVLKLSVLEITVPSAYDPMGVPRYGGLYDLRLGSFDKNPCLTCKNVFNCPGHFGHIRLPLPVISPIWSDVLHHVLKLICFDCYHLQIRAPVIELIRVVQKMINAGMINETAELSDNIYRWKGLKDMTPELVETLSTLEIQADEILAHGNVPCNANLEYVKSSVISQVFNRVLTVKCINCSKKLMSIEKVKYRYILKDFMKSVVHLNTVEIMNIMHKVWDSNSEVLMLMIPILKEVKLACPLDVFFCRVIPVIPSNARPPMRTGDSVSEHRKNDSYIKIMKSCMTLYSFMKAKKTDISELPKHLMNLISTYKKENLAVECIKAWDELQNAVNMLLNNNDTSLKAVLEKKAGLLRKNMMGKRVNYAARSVITPDPNLNIDEIGVPEDIAKKLTFNMPVGPHNVEEVRQLILNGVDVHPGAMYVVFEKTGRVLVPAAKKDRESLAKCLLTPCERRGSVKAVLRHLKNGDMLLMNRQPTLHKPSMMTHYARILKREKTFRLHYANCKAYNADFDGDEINAHFPQDTISQTECKFLSNVSSNYLVPKDGTPLSGLIQDHVISGVKMTIRGRFFSKLDYQQLVYEALSGHRIAKIKLLPPAILKPQVLWSGKQILSTVILNTIPKNVASITLTGKSKIPANAWNLQGGKKLFDDEMEMSEAEVIIRNGELIAGILDKSHYGSSAYGLVHCIYELYGGDYAIKLLSSLSRIFTVFLQSEGFTLGVRDIVVLSEADKIRSKIIKKSRKLGQNIVTSALSLSEDLKTEEIVEIIEEQKKSNPKIVSIIDRQYKTTLDSYTNDINKVCLPSGLVYKFPTNNLQLMVQSGAKGTTVNTMQISCLLGQIELEGKRPPIMISGRSLPSFPVTEFAPRAGGFIDGRFMTGIQPQEFFFHCMAGREGLIDTAVKTSRSGYLQRCLIKSLEGLTIAYDLTVRDSDGSVIQFNYGEDGMDISKVQFLNEKQIPFLADNFKTMWNKDLLKTMKEDLDAGVEEQRNQVKLYKSGEVKKVIVDPVASRYQPDVHFGAVNERVDDLFEGYLKNKDKKIKKKLQDTFWLKAMRSLACPGDSIGVLAAQSIGEPSTQMTLNTFHFAGRGDMNVTLGIPRLREIFMYCSTGQPSMEVPFLEGIENLEQESKKLCKQLTPVRLVDVLEKIDVQQKLVYGTVRQLKTVFKFHFMPYELYKDKYYLKPKKIIKYMQKKFLLHLNNVIKRHIKLAIKHHKLSVDESEDGKEKRTKKKIDDDDEEIDVDVGLDDDGPGGNNQDSSDESDEEMDKEDAKQSAKHTKEDDENEEEMNEDEEDVENIDPLSDDESDEESESKQKGGNEKASNCNVDKDNRWYQIEIMLPIYAKRIDLKSMLREAVQKGVLNQTKGIKRAMIFEEKGRLMLRTEGLNMGSIYQHFRLLDLNKVYINDIVASSRIYGIEAAGRTLVKEVKDVFGVYGITVDPRHLSLVADYMTHTGKLRSMSRVSQRYNTSITHQISYESALHFLKDAVIKGKTDDLAAPSGRIMVGSKVNSGTGVFSLLQKL</sequence>
<keyword evidence="8" id="KW-0460">Magnesium</keyword>
<dbReference type="SMART" id="SM00663">
    <property type="entry name" value="RPOLA_N"/>
    <property type="match status" value="1"/>
</dbReference>
<dbReference type="Pfam" id="PF00623">
    <property type="entry name" value="RNA_pol_Rpb1_2"/>
    <property type="match status" value="1"/>
</dbReference>
<evidence type="ECO:0000259" key="13">
    <source>
        <dbReference type="SMART" id="SM00663"/>
    </source>
</evidence>
<dbReference type="Gene3D" id="3.30.70.2850">
    <property type="match status" value="1"/>
</dbReference>
<dbReference type="InterPro" id="IPR042102">
    <property type="entry name" value="RNA_pol_Rpb1_3_sf"/>
</dbReference>
<evidence type="ECO:0000256" key="11">
    <source>
        <dbReference type="RuleBase" id="RU004279"/>
    </source>
</evidence>
<dbReference type="SUPFAM" id="SSF64484">
    <property type="entry name" value="beta and beta-prime subunits of DNA dependent RNA-polymerase"/>
    <property type="match status" value="1"/>
</dbReference>